<organism evidence="2 3">
    <name type="scientific">Datura stramonium</name>
    <name type="common">Jimsonweed</name>
    <name type="synonym">Common thornapple</name>
    <dbReference type="NCBI Taxonomy" id="4076"/>
    <lineage>
        <taxon>Eukaryota</taxon>
        <taxon>Viridiplantae</taxon>
        <taxon>Streptophyta</taxon>
        <taxon>Embryophyta</taxon>
        <taxon>Tracheophyta</taxon>
        <taxon>Spermatophyta</taxon>
        <taxon>Magnoliopsida</taxon>
        <taxon>eudicotyledons</taxon>
        <taxon>Gunneridae</taxon>
        <taxon>Pentapetalae</taxon>
        <taxon>asterids</taxon>
        <taxon>lamiids</taxon>
        <taxon>Solanales</taxon>
        <taxon>Solanaceae</taxon>
        <taxon>Solanoideae</taxon>
        <taxon>Datureae</taxon>
        <taxon>Datura</taxon>
    </lineage>
</organism>
<feature type="compositionally biased region" description="Basic and acidic residues" evidence="1">
    <location>
        <begin position="85"/>
        <end position="96"/>
    </location>
</feature>
<protein>
    <submittedName>
        <fullName evidence="2">Uncharacterized protein</fullName>
    </submittedName>
</protein>
<feature type="compositionally biased region" description="Basic residues" evidence="1">
    <location>
        <begin position="100"/>
        <end position="113"/>
    </location>
</feature>
<name>A0ABS8Y6J5_DATST</name>
<accession>A0ABS8Y6J5</accession>
<evidence type="ECO:0000313" key="2">
    <source>
        <dbReference type="EMBL" id="MCE5167276.1"/>
    </source>
</evidence>
<dbReference type="Proteomes" id="UP000823775">
    <property type="component" value="Unassembled WGS sequence"/>
</dbReference>
<evidence type="ECO:0000313" key="3">
    <source>
        <dbReference type="Proteomes" id="UP000823775"/>
    </source>
</evidence>
<dbReference type="EMBL" id="JACEIK010071138">
    <property type="protein sequence ID" value="MCE5167276.1"/>
    <property type="molecule type" value="Genomic_DNA"/>
</dbReference>
<gene>
    <name evidence="2" type="ORF">HAX54_045723</name>
</gene>
<proteinExistence type="predicted"/>
<sequence length="113" mass="13115">DEQKEVVPDAYKNAIEESDKEVKKDDTDLMTDVDQFVMIDQKHHKEISDDDYVVRQENGIEIQKSEINLLDSKIGDEVIKKKKEVPAIESTKEPLVTRRSNSKRAHRRNSHTP</sequence>
<keyword evidence="3" id="KW-1185">Reference proteome</keyword>
<feature type="non-terminal residue" evidence="2">
    <location>
        <position position="1"/>
    </location>
</feature>
<reference evidence="2 3" key="1">
    <citation type="journal article" date="2021" name="BMC Genomics">
        <title>Datura genome reveals duplications of psychoactive alkaloid biosynthetic genes and high mutation rate following tissue culture.</title>
        <authorList>
            <person name="Rajewski A."/>
            <person name="Carter-House D."/>
            <person name="Stajich J."/>
            <person name="Litt A."/>
        </authorList>
    </citation>
    <scope>NUCLEOTIDE SEQUENCE [LARGE SCALE GENOMIC DNA]</scope>
    <source>
        <strain evidence="2">AR-01</strain>
    </source>
</reference>
<comment type="caution">
    <text evidence="2">The sequence shown here is derived from an EMBL/GenBank/DDBJ whole genome shotgun (WGS) entry which is preliminary data.</text>
</comment>
<feature type="region of interest" description="Disordered" evidence="1">
    <location>
        <begin position="85"/>
        <end position="113"/>
    </location>
</feature>
<evidence type="ECO:0000256" key="1">
    <source>
        <dbReference type="SAM" id="MobiDB-lite"/>
    </source>
</evidence>